<proteinExistence type="predicted"/>
<sequence length="147" mass="15547">MAALLVGVVALVPRVPRLVKSTTLVLCALSVALVPLMEWSGKPLEERVTETPAVERHAEMGETLLPWVVGLLIVIVAVLAADRWLRRPAARRRTVSDRILTIGLTVVAVAVAAGTLAQTVRIGHSGAQATWSAPGVSTPAPAEEDDH</sequence>
<organism evidence="3 4">
    <name type="scientific">Candidatus Mycolicibacterium alkanivorans</name>
    <dbReference type="NCBI Taxonomy" id="2954114"/>
    <lineage>
        <taxon>Bacteria</taxon>
        <taxon>Bacillati</taxon>
        <taxon>Actinomycetota</taxon>
        <taxon>Actinomycetes</taxon>
        <taxon>Mycobacteriales</taxon>
        <taxon>Mycobacteriaceae</taxon>
        <taxon>Mycolicibacterium</taxon>
    </lineage>
</organism>
<evidence type="ECO:0000256" key="2">
    <source>
        <dbReference type="SAM" id="Phobius"/>
    </source>
</evidence>
<dbReference type="EMBL" id="JAIVFL010000001">
    <property type="protein sequence ID" value="MCI4673982.1"/>
    <property type="molecule type" value="Genomic_DNA"/>
</dbReference>
<feature type="transmembrane region" description="Helical" evidence="2">
    <location>
        <begin position="64"/>
        <end position="85"/>
    </location>
</feature>
<feature type="region of interest" description="Disordered" evidence="1">
    <location>
        <begin position="128"/>
        <end position="147"/>
    </location>
</feature>
<evidence type="ECO:0000313" key="4">
    <source>
        <dbReference type="Proteomes" id="UP001139068"/>
    </source>
</evidence>
<dbReference type="RefSeq" id="WP_243070470.1">
    <property type="nucleotide sequence ID" value="NZ_JAIVFL010000001.1"/>
</dbReference>
<name>A0ABS9YS42_9MYCO</name>
<keyword evidence="2" id="KW-0812">Transmembrane</keyword>
<feature type="transmembrane region" description="Helical" evidence="2">
    <location>
        <begin position="97"/>
        <end position="117"/>
    </location>
</feature>
<keyword evidence="4" id="KW-1185">Reference proteome</keyword>
<accession>A0ABS9YS42</accession>
<gene>
    <name evidence="3" type="ORF">K9U37_03055</name>
</gene>
<comment type="caution">
    <text evidence="3">The sequence shown here is derived from an EMBL/GenBank/DDBJ whole genome shotgun (WGS) entry which is preliminary data.</text>
</comment>
<evidence type="ECO:0000256" key="1">
    <source>
        <dbReference type="SAM" id="MobiDB-lite"/>
    </source>
</evidence>
<keyword evidence="2" id="KW-1133">Transmembrane helix</keyword>
<reference evidence="3" key="1">
    <citation type="journal article" date="2022" name="ISME J.">
        <title>Identification of active gaseous-alkane degraders at natural gas seeps.</title>
        <authorList>
            <person name="Farhan Ul Haque M."/>
            <person name="Hernandez M."/>
            <person name="Crombie A.T."/>
            <person name="Murrell J.C."/>
        </authorList>
    </citation>
    <scope>NUCLEOTIDE SEQUENCE</scope>
    <source>
        <strain evidence="3">ANDR5</strain>
    </source>
</reference>
<protein>
    <submittedName>
        <fullName evidence="3">Uncharacterized protein</fullName>
    </submittedName>
</protein>
<dbReference type="Proteomes" id="UP001139068">
    <property type="component" value="Unassembled WGS sequence"/>
</dbReference>
<evidence type="ECO:0000313" key="3">
    <source>
        <dbReference type="EMBL" id="MCI4673982.1"/>
    </source>
</evidence>
<keyword evidence="2" id="KW-0472">Membrane</keyword>